<name>A0A914R322_PAREQ</name>
<evidence type="ECO:0000313" key="1">
    <source>
        <dbReference type="Proteomes" id="UP000887564"/>
    </source>
</evidence>
<reference evidence="2" key="1">
    <citation type="submission" date="2022-11" db="UniProtKB">
        <authorList>
            <consortium name="WormBaseParasite"/>
        </authorList>
    </citation>
    <scope>IDENTIFICATION</scope>
</reference>
<dbReference type="AlphaFoldDB" id="A0A914R322"/>
<keyword evidence="1" id="KW-1185">Reference proteome</keyword>
<protein>
    <submittedName>
        <fullName evidence="2">Uncharacterized protein</fullName>
    </submittedName>
</protein>
<proteinExistence type="predicted"/>
<accession>A0A914R322</accession>
<dbReference type="Proteomes" id="UP000887564">
    <property type="component" value="Unplaced"/>
</dbReference>
<organism evidence="1 2">
    <name type="scientific">Parascaris equorum</name>
    <name type="common">Equine roundworm</name>
    <dbReference type="NCBI Taxonomy" id="6256"/>
    <lineage>
        <taxon>Eukaryota</taxon>
        <taxon>Metazoa</taxon>
        <taxon>Ecdysozoa</taxon>
        <taxon>Nematoda</taxon>
        <taxon>Chromadorea</taxon>
        <taxon>Rhabditida</taxon>
        <taxon>Spirurina</taxon>
        <taxon>Ascaridomorpha</taxon>
        <taxon>Ascaridoidea</taxon>
        <taxon>Ascarididae</taxon>
        <taxon>Parascaris</taxon>
    </lineage>
</organism>
<evidence type="ECO:0000313" key="2">
    <source>
        <dbReference type="WBParaSite" id="PEQ_0000065801-mRNA-1"/>
    </source>
</evidence>
<dbReference type="WBParaSite" id="PEQ_0000065801-mRNA-1">
    <property type="protein sequence ID" value="PEQ_0000065801-mRNA-1"/>
    <property type="gene ID" value="PEQ_0000065801"/>
</dbReference>
<sequence>MALSVAIFVGDARKWIDDLVPKAQALKVGAG</sequence>